<keyword evidence="2" id="KW-0285">Flavoprotein</keyword>
<evidence type="ECO:0000313" key="7">
    <source>
        <dbReference type="EMBL" id="EDM77172.1"/>
    </source>
</evidence>
<evidence type="ECO:0000256" key="5">
    <source>
        <dbReference type="ARBA" id="ARBA00037941"/>
    </source>
</evidence>
<organism evidence="7 8">
    <name type="scientific">Plesiocystis pacifica SIR-1</name>
    <dbReference type="NCBI Taxonomy" id="391625"/>
    <lineage>
        <taxon>Bacteria</taxon>
        <taxon>Pseudomonadati</taxon>
        <taxon>Myxococcota</taxon>
        <taxon>Polyangia</taxon>
        <taxon>Nannocystales</taxon>
        <taxon>Nannocystaceae</taxon>
        <taxon>Plesiocystis</taxon>
    </lineage>
</organism>
<keyword evidence="4" id="KW-0560">Oxidoreductase</keyword>
<comment type="caution">
    <text evidence="7">The sequence shown here is derived from an EMBL/GenBank/DDBJ whole genome shotgun (WGS) entry which is preliminary data.</text>
</comment>
<dbReference type="eggNOG" id="COG0579">
    <property type="taxonomic scope" value="Bacteria"/>
</dbReference>
<dbReference type="Pfam" id="PF01266">
    <property type="entry name" value="DAO"/>
    <property type="match status" value="1"/>
</dbReference>
<sequence length="371" mass="39322">MPSVSAPDCAIAIIGAGVVGCAIAWSLAERGCGPIYVLEAEAGEGRGISSRNSQVVHAGLYYSPGSRKALSCVEGMRALWRWVAERGVAHRRTGKLVVATRSELEGQLEVLADNAGRSGAVVEAISLARARELEPHLPSTITAALWSPWSGIVDAHGLVRSLIVAAEGTGRAELLCSTRVDRVEAVRGGFRLQTSRGPLVAERLINAAGFGAPALARELGIERTLYPARGDYFRLRRHPAWGRLIYPVKEPGSPSLGVHLTLELDGRCRLGPDLEWLDPDAPIDYDPARGEAKAAAFLGAARRLLGPEHVDDDALVYDGCGVRPKLVGPGEPLADFEILESPAGAWHLLGIESPGLTAALALAREVAEATL</sequence>
<evidence type="ECO:0000256" key="3">
    <source>
        <dbReference type="ARBA" id="ARBA00022827"/>
    </source>
</evidence>
<dbReference type="InterPro" id="IPR036188">
    <property type="entry name" value="FAD/NAD-bd_sf"/>
</dbReference>
<evidence type="ECO:0000313" key="8">
    <source>
        <dbReference type="Proteomes" id="UP000005801"/>
    </source>
</evidence>
<evidence type="ECO:0000256" key="2">
    <source>
        <dbReference type="ARBA" id="ARBA00022630"/>
    </source>
</evidence>
<dbReference type="EMBL" id="ABCS01000051">
    <property type="protein sequence ID" value="EDM77172.1"/>
    <property type="molecule type" value="Genomic_DNA"/>
</dbReference>
<accession>A6GAI4</accession>
<comment type="similarity">
    <text evidence="5">Belongs to the L2HGDH family.</text>
</comment>
<evidence type="ECO:0000259" key="6">
    <source>
        <dbReference type="Pfam" id="PF01266"/>
    </source>
</evidence>
<reference evidence="7 8" key="1">
    <citation type="submission" date="2007-06" db="EMBL/GenBank/DDBJ databases">
        <authorList>
            <person name="Shimkets L."/>
            <person name="Ferriera S."/>
            <person name="Johnson J."/>
            <person name="Kravitz S."/>
            <person name="Beeson K."/>
            <person name="Sutton G."/>
            <person name="Rogers Y.-H."/>
            <person name="Friedman R."/>
            <person name="Frazier M."/>
            <person name="Venter J.C."/>
        </authorList>
    </citation>
    <scope>NUCLEOTIDE SEQUENCE [LARGE SCALE GENOMIC DNA]</scope>
    <source>
        <strain evidence="7 8">SIR-1</strain>
    </source>
</reference>
<feature type="domain" description="FAD dependent oxidoreductase" evidence="6">
    <location>
        <begin position="11"/>
        <end position="368"/>
    </location>
</feature>
<dbReference type="RefSeq" id="WP_006973726.1">
    <property type="nucleotide sequence ID" value="NZ_ABCS01000051.1"/>
</dbReference>
<dbReference type="AlphaFoldDB" id="A6GAI4"/>
<dbReference type="SUPFAM" id="SSF51905">
    <property type="entry name" value="FAD/NAD(P)-binding domain"/>
    <property type="match status" value="1"/>
</dbReference>
<dbReference type="OrthoDB" id="9801699at2"/>
<gene>
    <name evidence="7" type="ORF">PPSIR1_30856</name>
</gene>
<name>A6GAI4_9BACT</name>
<comment type="cofactor">
    <cofactor evidence="1">
        <name>FAD</name>
        <dbReference type="ChEBI" id="CHEBI:57692"/>
    </cofactor>
</comment>
<dbReference type="PANTHER" id="PTHR43104">
    <property type="entry name" value="L-2-HYDROXYGLUTARATE DEHYDROGENASE, MITOCHONDRIAL"/>
    <property type="match status" value="1"/>
</dbReference>
<protein>
    <recommendedName>
        <fullName evidence="6">FAD dependent oxidoreductase domain-containing protein</fullName>
    </recommendedName>
</protein>
<dbReference type="PANTHER" id="PTHR43104:SF4">
    <property type="entry name" value="L-2-HYDROXYGLUTARATE DEHYDROGENASE, MITOCHONDRIAL"/>
    <property type="match status" value="1"/>
</dbReference>
<dbReference type="STRING" id="391625.PPSIR1_30856"/>
<dbReference type="Gene3D" id="3.50.50.60">
    <property type="entry name" value="FAD/NAD(P)-binding domain"/>
    <property type="match status" value="1"/>
</dbReference>
<keyword evidence="3" id="KW-0274">FAD</keyword>
<evidence type="ECO:0000256" key="4">
    <source>
        <dbReference type="ARBA" id="ARBA00023002"/>
    </source>
</evidence>
<dbReference type="InterPro" id="IPR006076">
    <property type="entry name" value="FAD-dep_OxRdtase"/>
</dbReference>
<dbReference type="Gene3D" id="3.30.9.10">
    <property type="entry name" value="D-Amino Acid Oxidase, subunit A, domain 2"/>
    <property type="match status" value="1"/>
</dbReference>
<proteinExistence type="inferred from homology"/>
<dbReference type="GO" id="GO:0047545">
    <property type="term" value="F:(S)-2-hydroxyglutarate dehydrogenase activity"/>
    <property type="evidence" value="ECO:0007669"/>
    <property type="project" value="TreeGrafter"/>
</dbReference>
<dbReference type="Proteomes" id="UP000005801">
    <property type="component" value="Unassembled WGS sequence"/>
</dbReference>
<evidence type="ECO:0000256" key="1">
    <source>
        <dbReference type="ARBA" id="ARBA00001974"/>
    </source>
</evidence>
<keyword evidence="8" id="KW-1185">Reference proteome</keyword>